<keyword evidence="5 6" id="KW-0472">Membrane</keyword>
<keyword evidence="3 6" id="KW-0812">Transmembrane</keyword>
<name>A0ABS1J7J6_9BACL</name>
<sequence>MKLILLNVIVGAVIGLFTNWLAIVMLFRPWTEKKVFGKRIPFTPGLIPARQSELAEKLGQIVEEDFLTPEGVAKSLKRPALEFAVKRGAITAIGNALHDAPTLGGLLRRTFGDEAQSKVEEFLVHQAIRFLQDGAGREKLELMADSLFDHLRETLTGDEIRRDLVGGFSHPLHAHLTEGGTTWQHVLPDSARELIEDRLRAQVHPLLDGLARWMEEPTFVVAVARMLTEKVESIPLIGAMAKSFLTPERVSSDIVPRLQSVVQSPSAERLVEDKLHDMISGFWQQPMSRTLGKISAEDFHDLMEKILHTLLDRVLNENATTRAQFRSVVVNGLLAGASERSIGDLLHRILDGLMEFDVRGLYAAHTETVDRMITQVWHYLRNRLIDGLPEVLEALAIRQIVQEQVASYPIPTLEKLILTVVNRELKLITILGGVLGATIGLIQALIANLS</sequence>
<evidence type="ECO:0000256" key="6">
    <source>
        <dbReference type="SAM" id="Phobius"/>
    </source>
</evidence>
<evidence type="ECO:0000256" key="3">
    <source>
        <dbReference type="ARBA" id="ARBA00022692"/>
    </source>
</evidence>
<dbReference type="PANTHER" id="PTHR35791:SF1">
    <property type="entry name" value="UPF0754 MEMBRANE PROTEIN YHEB"/>
    <property type="match status" value="1"/>
</dbReference>
<dbReference type="RefSeq" id="WP_201632282.1">
    <property type="nucleotide sequence ID" value="NZ_JAEQNB010000001.1"/>
</dbReference>
<dbReference type="Proteomes" id="UP000602284">
    <property type="component" value="Unassembled WGS sequence"/>
</dbReference>
<dbReference type="Pfam" id="PF04286">
    <property type="entry name" value="DUF445"/>
    <property type="match status" value="1"/>
</dbReference>
<reference evidence="7 8" key="1">
    <citation type="submission" date="2021-01" db="EMBL/GenBank/DDBJ databases">
        <title>Tumebacillus sp. strain ITR2 16S ribosomal RNA gene Genome sequencing and assembly.</title>
        <authorList>
            <person name="Kang M."/>
        </authorList>
    </citation>
    <scope>NUCLEOTIDE SEQUENCE [LARGE SCALE GENOMIC DNA]</scope>
    <source>
        <strain evidence="7 8">ITR2</strain>
    </source>
</reference>
<evidence type="ECO:0000313" key="8">
    <source>
        <dbReference type="Proteomes" id="UP000602284"/>
    </source>
</evidence>
<protein>
    <submittedName>
        <fullName evidence="7">DUF445 family protein</fullName>
    </submittedName>
</protein>
<keyword evidence="4 6" id="KW-1133">Transmembrane helix</keyword>
<evidence type="ECO:0000313" key="7">
    <source>
        <dbReference type="EMBL" id="MBL0386245.1"/>
    </source>
</evidence>
<organism evidence="7 8">
    <name type="scientific">Tumebacillus amylolyticus</name>
    <dbReference type="NCBI Taxonomy" id="2801339"/>
    <lineage>
        <taxon>Bacteria</taxon>
        <taxon>Bacillati</taxon>
        <taxon>Bacillota</taxon>
        <taxon>Bacilli</taxon>
        <taxon>Bacillales</taxon>
        <taxon>Alicyclobacillaceae</taxon>
        <taxon>Tumebacillus</taxon>
    </lineage>
</organism>
<comment type="similarity">
    <text evidence="2">Belongs to the UPF0754 family.</text>
</comment>
<dbReference type="InterPro" id="IPR007383">
    <property type="entry name" value="DUF445"/>
</dbReference>
<evidence type="ECO:0000256" key="2">
    <source>
        <dbReference type="ARBA" id="ARBA00008053"/>
    </source>
</evidence>
<evidence type="ECO:0000256" key="5">
    <source>
        <dbReference type="ARBA" id="ARBA00023136"/>
    </source>
</evidence>
<feature type="transmembrane region" description="Helical" evidence="6">
    <location>
        <begin position="425"/>
        <end position="446"/>
    </location>
</feature>
<keyword evidence="8" id="KW-1185">Reference proteome</keyword>
<evidence type="ECO:0000256" key="4">
    <source>
        <dbReference type="ARBA" id="ARBA00022989"/>
    </source>
</evidence>
<gene>
    <name evidence="7" type="ORF">JJB07_06210</name>
</gene>
<proteinExistence type="inferred from homology"/>
<accession>A0ABS1J7J6</accession>
<dbReference type="PANTHER" id="PTHR35791">
    <property type="entry name" value="UPF0754 MEMBRANE PROTEIN YHEB"/>
    <property type="match status" value="1"/>
</dbReference>
<feature type="transmembrane region" description="Helical" evidence="6">
    <location>
        <begin position="6"/>
        <end position="27"/>
    </location>
</feature>
<evidence type="ECO:0000256" key="1">
    <source>
        <dbReference type="ARBA" id="ARBA00004308"/>
    </source>
</evidence>
<comment type="caution">
    <text evidence="7">The sequence shown here is derived from an EMBL/GenBank/DDBJ whole genome shotgun (WGS) entry which is preliminary data.</text>
</comment>
<comment type="subcellular location">
    <subcellularLocation>
        <location evidence="1">Endomembrane system</location>
    </subcellularLocation>
</comment>
<dbReference type="EMBL" id="JAEQNB010000001">
    <property type="protein sequence ID" value="MBL0386245.1"/>
    <property type="molecule type" value="Genomic_DNA"/>
</dbReference>